<proteinExistence type="predicted"/>
<evidence type="ECO:0000256" key="1">
    <source>
        <dbReference type="SAM" id="MobiDB-lite"/>
    </source>
</evidence>
<feature type="compositionally biased region" description="Basic and acidic residues" evidence="1">
    <location>
        <begin position="115"/>
        <end position="126"/>
    </location>
</feature>
<feature type="region of interest" description="Disordered" evidence="1">
    <location>
        <begin position="58"/>
        <end position="185"/>
    </location>
</feature>
<feature type="compositionally biased region" description="Basic and acidic residues" evidence="1">
    <location>
        <begin position="271"/>
        <end position="281"/>
    </location>
</feature>
<sequence>MSTGGDNAAGEEREKPPMATTAPAAAPPARSLENGKTPEMNLPVKAFRRPWLDGLESSSGIAKAASEEQKTSLAATLESVSKENTMVESTSTATGAGEQLSTTSATVAQASSTLAKEDVAAVDPKKVQSRKKQVDTTTHSSSPASAPLSNEKRISDSLRRLVEPTIPSTPRLPLPSNQSETALAEKNAQILKQQVAMETRGSTAMPAVMSKEKRLSDSSQRFATPATPSTPPHTLSSRKHTMDEAGGGGSTAKKQRPGADEVVQSEANESSQKDGKMETAKKAPKNIFDLPQEMLDKILQPMEGQAVDSPESLAFLQSCKLAREVGMEASLKGLFFVSTFNMALWYPNKQPLRLSLKLMGKDMRGQLRRLRFKISNFQLSSLYTMGLFVQEFSEDKPFGMAEAIETPIPGVRKFPGCLDEEDMLAELKVLDEKRLAEFPYVQDEEFPDPKPKLKEGERAMVIEYEVEQLIKRAVDEDEDQYMPPELIAYLTAELFKGFQHIGMVLNEKYGTRGSADVAQRKVFTALAYGRGIPECYRTAFYWFRDRYLGGAKYEEDGFDGVVKRELAAGRIREKKWKRGEGFK</sequence>
<feature type="region of interest" description="Disordered" evidence="1">
    <location>
        <begin position="201"/>
        <end position="285"/>
    </location>
</feature>
<feature type="compositionally biased region" description="Low complexity" evidence="1">
    <location>
        <begin position="99"/>
        <end position="114"/>
    </location>
</feature>
<reference evidence="2 3" key="1">
    <citation type="submission" date="2016-10" db="EMBL/GenBank/DDBJ databases">
        <authorList>
            <person name="Varghese N."/>
        </authorList>
    </citation>
    <scope>NUCLEOTIDE SEQUENCE [LARGE SCALE GENOMIC DNA]</scope>
</reference>
<dbReference type="AlphaFoldDB" id="A0A1Y6LEV5"/>
<feature type="region of interest" description="Disordered" evidence="1">
    <location>
        <begin position="1"/>
        <end position="45"/>
    </location>
</feature>
<name>A0A1Y6LEV5_ZYMTR</name>
<feature type="compositionally biased region" description="Low complexity" evidence="1">
    <location>
        <begin position="17"/>
        <end position="29"/>
    </location>
</feature>
<feature type="compositionally biased region" description="Low complexity" evidence="1">
    <location>
        <begin position="140"/>
        <end position="149"/>
    </location>
</feature>
<feature type="compositionally biased region" description="Low complexity" evidence="1">
    <location>
        <begin position="224"/>
        <end position="235"/>
    </location>
</feature>
<feature type="compositionally biased region" description="Basic and acidic residues" evidence="1">
    <location>
        <begin position="150"/>
        <end position="162"/>
    </location>
</feature>
<protein>
    <submittedName>
        <fullName evidence="2">Uncharacterized protein</fullName>
    </submittedName>
</protein>
<evidence type="ECO:0000313" key="3">
    <source>
        <dbReference type="Proteomes" id="UP000215453"/>
    </source>
</evidence>
<accession>A0A1Y6LEV5</accession>
<organism evidence="2 3">
    <name type="scientific">Zymoseptoria tritici ST99CH_1A5</name>
    <dbReference type="NCBI Taxonomy" id="1276529"/>
    <lineage>
        <taxon>Eukaryota</taxon>
        <taxon>Fungi</taxon>
        <taxon>Dikarya</taxon>
        <taxon>Ascomycota</taxon>
        <taxon>Pezizomycotina</taxon>
        <taxon>Dothideomycetes</taxon>
        <taxon>Dothideomycetidae</taxon>
        <taxon>Mycosphaerellales</taxon>
        <taxon>Mycosphaerellaceae</taxon>
        <taxon>Zymoseptoria</taxon>
    </lineage>
</organism>
<dbReference type="Proteomes" id="UP000215453">
    <property type="component" value="Chromosome 3"/>
</dbReference>
<gene>
    <name evidence="2" type="ORF">ZT1A5_G4552</name>
</gene>
<evidence type="ECO:0000313" key="2">
    <source>
        <dbReference type="EMBL" id="SMY23112.1"/>
    </source>
</evidence>
<feature type="compositionally biased region" description="Polar residues" evidence="1">
    <location>
        <begin position="71"/>
        <end position="94"/>
    </location>
</feature>
<dbReference type="EMBL" id="LT882678">
    <property type="protein sequence ID" value="SMY23112.1"/>
    <property type="molecule type" value="Genomic_DNA"/>
</dbReference>